<reference evidence="1 2" key="1">
    <citation type="submission" date="2021-05" db="EMBL/GenBank/DDBJ databases">
        <title>Description of Cellulomonas sp. DKR-3 sp. nov.</title>
        <authorList>
            <person name="Dahal R.H."/>
            <person name="Chaudhary D.K."/>
        </authorList>
    </citation>
    <scope>NUCLEOTIDE SEQUENCE [LARGE SCALE GENOMIC DNA]</scope>
    <source>
        <strain evidence="1 2">DKR-3</strain>
    </source>
</reference>
<evidence type="ECO:0000313" key="2">
    <source>
        <dbReference type="Proteomes" id="UP000722125"/>
    </source>
</evidence>
<accession>A0ABS5TVJ3</accession>
<proteinExistence type="predicted"/>
<comment type="caution">
    <text evidence="1">The sequence shown here is derived from an EMBL/GenBank/DDBJ whole genome shotgun (WGS) entry which is preliminary data.</text>
</comment>
<gene>
    <name evidence="1" type="ORF">KIN34_02345</name>
</gene>
<evidence type="ECO:0008006" key="3">
    <source>
        <dbReference type="Google" id="ProtNLM"/>
    </source>
</evidence>
<name>A0ABS5TVJ3_9CELL</name>
<evidence type="ECO:0000313" key="1">
    <source>
        <dbReference type="EMBL" id="MBT0993132.1"/>
    </source>
</evidence>
<dbReference type="RefSeq" id="WP_214346141.1">
    <property type="nucleotide sequence ID" value="NZ_JAHBOH010000001.1"/>
</dbReference>
<protein>
    <recommendedName>
        <fullName evidence="3">Transcriptional regulator, AbiEi antitoxin, Type IV TA system</fullName>
    </recommendedName>
</protein>
<dbReference type="EMBL" id="JAHBOH010000001">
    <property type="protein sequence ID" value="MBT0993132.1"/>
    <property type="molecule type" value="Genomic_DNA"/>
</dbReference>
<sequence length="314" mass="33498">MSRRPGAPVPQPVERLPLVHRAADTTSALARSKVRAGVWERAGHGAYLPVEGGDPFAVARRRALAAVAAVAHGSRAPVVFSHGTAALLWGLTLWRLPERVHLLHPSRAGGDRDRGIARHTSAIDGAEIAEVAGVRVTSLARTVLDCVAVLPPLDGLVVTDSALAAGLAPSALAERVLAAAGARHIAKVRAVTALGDDGSESAYESASRFVVLRAGLPRPDTQVRTLTHLGEVWTDWGWPTFGVLAEYDGRDKYDDRRAFMAEKRRHDAIVEAGRRVVRVVREDVDDDRLLLARLGRVLPRAVVAAARPVPALGA</sequence>
<organism evidence="1 2">
    <name type="scientific">Cellulomonas fulva</name>
    <dbReference type="NCBI Taxonomy" id="2835530"/>
    <lineage>
        <taxon>Bacteria</taxon>
        <taxon>Bacillati</taxon>
        <taxon>Actinomycetota</taxon>
        <taxon>Actinomycetes</taxon>
        <taxon>Micrococcales</taxon>
        <taxon>Cellulomonadaceae</taxon>
        <taxon>Cellulomonas</taxon>
    </lineage>
</organism>
<dbReference type="Proteomes" id="UP000722125">
    <property type="component" value="Unassembled WGS sequence"/>
</dbReference>
<keyword evidence="2" id="KW-1185">Reference proteome</keyword>